<dbReference type="EMBL" id="BMZZ01000005">
    <property type="protein sequence ID" value="GFZ75344.1"/>
    <property type="molecule type" value="Genomic_DNA"/>
</dbReference>
<evidence type="ECO:0000313" key="3">
    <source>
        <dbReference type="Proteomes" id="UP000677853"/>
    </source>
</evidence>
<evidence type="ECO:0000313" key="2">
    <source>
        <dbReference type="EMBL" id="GFZ75344.1"/>
    </source>
</evidence>
<sequence length="71" mass="8495">MFGSYVVLEASKKYQEADKALFSKTYKDNETKFQKENKYEDYMANIETLKDYRAKLEKHEKDQKASKTNKK</sequence>
<gene>
    <name evidence="2" type="ORF">HPP_3020</name>
</gene>
<keyword evidence="1" id="KW-0175">Coiled coil</keyword>
<reference evidence="2 3" key="1">
    <citation type="journal article" date="2021" name="J. Gen. Plant Pathol.">
        <title>Enrichment of phytoplasma genome DNA through a methyl-CpG binding domain-mediated method for efficient genome sequencing.</title>
        <authorList>
            <person name="Nijo T."/>
            <person name="Iwabuchi N."/>
            <person name="Tokuda R."/>
            <person name="Suzuki T."/>
            <person name="Matsumoto O."/>
            <person name="Miyazaki A."/>
            <person name="Maejima K."/>
            <person name="Oshima K."/>
            <person name="Namba S."/>
            <person name="Yamaji Y."/>
        </authorList>
    </citation>
    <scope>NUCLEOTIDE SEQUENCE [LARGE SCALE GENOMIC DNA]</scope>
    <source>
        <strain evidence="2 3">HP</strain>
    </source>
</reference>
<accession>A0ABQ1EJK1</accession>
<name>A0ABQ1EJK1_9MOLU</name>
<evidence type="ECO:0000256" key="1">
    <source>
        <dbReference type="SAM" id="Coils"/>
    </source>
</evidence>
<dbReference type="Proteomes" id="UP000677853">
    <property type="component" value="Unassembled WGS sequence"/>
</dbReference>
<dbReference type="RefSeq" id="WP_212508897.1">
    <property type="nucleotide sequence ID" value="NZ_BMZZ01000005.1"/>
</dbReference>
<comment type="caution">
    <text evidence="2">The sequence shown here is derived from an EMBL/GenBank/DDBJ whole genome shotgun (WGS) entry which is preliminary data.</text>
</comment>
<evidence type="ECO:0008006" key="4">
    <source>
        <dbReference type="Google" id="ProtNLM"/>
    </source>
</evidence>
<protein>
    <recommendedName>
        <fullName evidence="4">Phytoplasmal effector causing phyllody 1</fullName>
    </recommendedName>
</protein>
<keyword evidence="3" id="KW-1185">Reference proteome</keyword>
<feature type="coiled-coil region" evidence="1">
    <location>
        <begin position="39"/>
        <end position="69"/>
    </location>
</feature>
<proteinExistence type="predicted"/>
<organism evidence="2 3">
    <name type="scientific">Hydrangea phyllody phytoplasma</name>
    <dbReference type="NCBI Taxonomy" id="238673"/>
    <lineage>
        <taxon>Bacteria</taxon>
        <taxon>Bacillati</taxon>
        <taxon>Mycoplasmatota</taxon>
        <taxon>Mollicutes</taxon>
        <taxon>Acholeplasmatales</taxon>
        <taxon>Acholeplasmataceae</taxon>
        <taxon>Candidatus Phytoplasma</taxon>
        <taxon>16SrI (Aster yellows group)</taxon>
    </lineage>
</organism>